<proteinExistence type="predicted"/>
<dbReference type="GO" id="GO:0016740">
    <property type="term" value="F:transferase activity"/>
    <property type="evidence" value="ECO:0007669"/>
    <property type="project" value="UniProtKB-KW"/>
</dbReference>
<dbReference type="eggNOG" id="COG3173">
    <property type="taxonomic scope" value="Bacteria"/>
</dbReference>
<gene>
    <name evidence="3" type="ORF">GOEFS_015_00540</name>
</gene>
<dbReference type="InterPro" id="IPR011009">
    <property type="entry name" value="Kinase-like_dom_sf"/>
</dbReference>
<accession>H0QVI0</accession>
<dbReference type="Proteomes" id="UP000035034">
    <property type="component" value="Unassembled WGS sequence"/>
</dbReference>
<dbReference type="STRING" id="1077974.GOEFS_015_00540"/>
<dbReference type="Gene3D" id="3.30.200.20">
    <property type="entry name" value="Phosphorylase Kinase, domain 1"/>
    <property type="match status" value="1"/>
</dbReference>
<evidence type="ECO:0000259" key="1">
    <source>
        <dbReference type="Pfam" id="PF01636"/>
    </source>
</evidence>
<dbReference type="InterPro" id="IPR046252">
    <property type="entry name" value="DUF6285"/>
</dbReference>
<sequence length="448" mass="48611">MAVSSERVEQALATVGISVTVTGIHRLTAGASRETFLIDYRLPDDTSDRAVLRRDPPGHGQADRMRAEAVCLRAALKSNVPVPQVLCSGDDAPGIDAPFLIMDYVAGETLPRKLQRDPELAAIRPRLAAEFGRILGRLHRTPLSGLEILDDSDPLEALEATFRAQGQDNPTVEIGFRWLRHNQPNSRPITLVHGDFRVGNLIIDANGVQAVLDWELCHLGNPIEDLGWLCVPAWRFGGQAPVGGLGERDALLDGYEQEAGWRPSDEELGWWEIFGTLKWLVLSIFQSQRHLSGAEHSLELAAIGRRVCEFEYDLLDSLGMIDDVAAAGPAVRAGAGAYRRPSLSEILELVAETITDTGPALADDAHQRHQLRIAANLLRIAGREVDAGTAGAGELATALASADCETEAQLAESIRTETLDWADPTVQRAVAATVVLRLRVSNPRRLGA</sequence>
<dbReference type="EMBL" id="BAEH01000015">
    <property type="protein sequence ID" value="GAB16857.1"/>
    <property type="molecule type" value="Genomic_DNA"/>
</dbReference>
<dbReference type="PANTHER" id="PTHR21310:SF57">
    <property type="entry name" value="BLR2944 PROTEIN"/>
    <property type="match status" value="1"/>
</dbReference>
<dbReference type="InterPro" id="IPR041726">
    <property type="entry name" value="ACAD10_11_N"/>
</dbReference>
<keyword evidence="3" id="KW-0808">Transferase</keyword>
<protein>
    <submittedName>
        <fullName evidence="3">Putative phosphotransferase</fullName>
    </submittedName>
</protein>
<name>H0QVI0_9ACTN</name>
<evidence type="ECO:0000313" key="3">
    <source>
        <dbReference type="EMBL" id="GAB16857.1"/>
    </source>
</evidence>
<dbReference type="Pfam" id="PF01636">
    <property type="entry name" value="APH"/>
    <property type="match status" value="1"/>
</dbReference>
<evidence type="ECO:0000313" key="4">
    <source>
        <dbReference type="Proteomes" id="UP000035034"/>
    </source>
</evidence>
<reference evidence="3 4" key="1">
    <citation type="submission" date="2011-12" db="EMBL/GenBank/DDBJ databases">
        <title>Whole genome shotgun sequence of Gordonia effusa NBRC 100432.</title>
        <authorList>
            <person name="Yoshida I."/>
            <person name="Takarada H."/>
            <person name="Hosoyama A."/>
            <person name="Tsuchikane K."/>
            <person name="Katsumata H."/>
            <person name="Yamazaki S."/>
            <person name="Fujita N."/>
        </authorList>
    </citation>
    <scope>NUCLEOTIDE SEQUENCE [LARGE SCALE GENOMIC DNA]</scope>
    <source>
        <strain evidence="3 4">NBRC 100432</strain>
    </source>
</reference>
<dbReference type="OrthoDB" id="3806873at2"/>
<organism evidence="3 4">
    <name type="scientific">Gordonia effusa NBRC 100432</name>
    <dbReference type="NCBI Taxonomy" id="1077974"/>
    <lineage>
        <taxon>Bacteria</taxon>
        <taxon>Bacillati</taxon>
        <taxon>Actinomycetota</taxon>
        <taxon>Actinomycetes</taxon>
        <taxon>Mycobacteriales</taxon>
        <taxon>Gordoniaceae</taxon>
        <taxon>Gordonia</taxon>
    </lineage>
</organism>
<feature type="domain" description="DUF6285" evidence="2">
    <location>
        <begin position="364"/>
        <end position="444"/>
    </location>
</feature>
<dbReference type="PANTHER" id="PTHR21310">
    <property type="entry name" value="AMINOGLYCOSIDE PHOSPHOTRANSFERASE-RELATED-RELATED"/>
    <property type="match status" value="1"/>
</dbReference>
<dbReference type="SUPFAM" id="SSF56112">
    <property type="entry name" value="Protein kinase-like (PK-like)"/>
    <property type="match status" value="1"/>
</dbReference>
<dbReference type="AlphaFoldDB" id="H0QVI0"/>
<dbReference type="RefSeq" id="WP_007316195.1">
    <property type="nucleotide sequence ID" value="NZ_BAEH01000015.1"/>
</dbReference>
<evidence type="ECO:0000259" key="2">
    <source>
        <dbReference type="Pfam" id="PF19802"/>
    </source>
</evidence>
<dbReference type="CDD" id="cd05154">
    <property type="entry name" value="ACAD10_11_N-like"/>
    <property type="match status" value="1"/>
</dbReference>
<dbReference type="InterPro" id="IPR051678">
    <property type="entry name" value="AGP_Transferase"/>
</dbReference>
<dbReference type="InterPro" id="IPR002575">
    <property type="entry name" value="Aminoglycoside_PTrfase"/>
</dbReference>
<keyword evidence="4" id="KW-1185">Reference proteome</keyword>
<comment type="caution">
    <text evidence="3">The sequence shown here is derived from an EMBL/GenBank/DDBJ whole genome shotgun (WGS) entry which is preliminary data.</text>
</comment>
<dbReference type="Gene3D" id="3.90.1200.10">
    <property type="match status" value="1"/>
</dbReference>
<feature type="domain" description="Aminoglycoside phosphotransferase" evidence="1">
    <location>
        <begin position="25"/>
        <end position="260"/>
    </location>
</feature>
<dbReference type="Pfam" id="PF19802">
    <property type="entry name" value="DUF6285"/>
    <property type="match status" value="1"/>
</dbReference>